<evidence type="ECO:0000313" key="1">
    <source>
        <dbReference type="EMBL" id="KAF2628066.1"/>
    </source>
</evidence>
<name>A0ACB6S1P7_9PLEO</name>
<keyword evidence="2" id="KW-1185">Reference proteome</keyword>
<gene>
    <name evidence="1" type="ORF">BU25DRAFT_421084</name>
</gene>
<protein>
    <submittedName>
        <fullName evidence="1">Uncharacterized protein</fullName>
    </submittedName>
</protein>
<comment type="caution">
    <text evidence="1">The sequence shown here is derived from an EMBL/GenBank/DDBJ whole genome shotgun (WGS) entry which is preliminary data.</text>
</comment>
<sequence length="134" mass="15159">MVLAIQADHHLGWFPRSIDERHSLKLSQIFSPDLVDALQAHAANEVYGLQANIGIPSSQFDIRAYFGGKNRPEYLLAYKIYIKDSESMTAVRKVQKEFMGELSNWVHTSNTFIAFGKEGLVLDVGSDIKFDLNR</sequence>
<evidence type="ECO:0000313" key="2">
    <source>
        <dbReference type="Proteomes" id="UP000799754"/>
    </source>
</evidence>
<reference evidence="1" key="1">
    <citation type="journal article" date="2020" name="Stud. Mycol.">
        <title>101 Dothideomycetes genomes: a test case for predicting lifestyles and emergence of pathogens.</title>
        <authorList>
            <person name="Haridas S."/>
            <person name="Albert R."/>
            <person name="Binder M."/>
            <person name="Bloem J."/>
            <person name="Labutti K."/>
            <person name="Salamov A."/>
            <person name="Andreopoulos B."/>
            <person name="Baker S."/>
            <person name="Barry K."/>
            <person name="Bills G."/>
            <person name="Bluhm B."/>
            <person name="Cannon C."/>
            <person name="Castanera R."/>
            <person name="Culley D."/>
            <person name="Daum C."/>
            <person name="Ezra D."/>
            <person name="Gonzalez J."/>
            <person name="Henrissat B."/>
            <person name="Kuo A."/>
            <person name="Liang C."/>
            <person name="Lipzen A."/>
            <person name="Lutzoni F."/>
            <person name="Magnuson J."/>
            <person name="Mondo S."/>
            <person name="Nolan M."/>
            <person name="Ohm R."/>
            <person name="Pangilinan J."/>
            <person name="Park H.-J."/>
            <person name="Ramirez L."/>
            <person name="Alfaro M."/>
            <person name="Sun H."/>
            <person name="Tritt A."/>
            <person name="Yoshinaga Y."/>
            <person name="Zwiers L.-H."/>
            <person name="Turgeon B."/>
            <person name="Goodwin S."/>
            <person name="Spatafora J."/>
            <person name="Crous P."/>
            <person name="Grigoriev I."/>
        </authorList>
    </citation>
    <scope>NUCLEOTIDE SEQUENCE</scope>
    <source>
        <strain evidence="1">CBS 525.71</strain>
    </source>
</reference>
<proteinExistence type="predicted"/>
<dbReference type="Proteomes" id="UP000799754">
    <property type="component" value="Unassembled WGS sequence"/>
</dbReference>
<organism evidence="1 2">
    <name type="scientific">Macroventuria anomochaeta</name>
    <dbReference type="NCBI Taxonomy" id="301207"/>
    <lineage>
        <taxon>Eukaryota</taxon>
        <taxon>Fungi</taxon>
        <taxon>Dikarya</taxon>
        <taxon>Ascomycota</taxon>
        <taxon>Pezizomycotina</taxon>
        <taxon>Dothideomycetes</taxon>
        <taxon>Pleosporomycetidae</taxon>
        <taxon>Pleosporales</taxon>
        <taxon>Pleosporineae</taxon>
        <taxon>Didymellaceae</taxon>
        <taxon>Macroventuria</taxon>
    </lineage>
</organism>
<dbReference type="EMBL" id="MU006714">
    <property type="protein sequence ID" value="KAF2628066.1"/>
    <property type="molecule type" value="Genomic_DNA"/>
</dbReference>
<accession>A0ACB6S1P7</accession>